<reference evidence="2 3" key="1">
    <citation type="submission" date="2018-11" db="EMBL/GenBank/DDBJ databases">
        <authorList>
            <consortium name="Pathogen Informatics"/>
        </authorList>
    </citation>
    <scope>NUCLEOTIDE SEQUENCE [LARGE SCALE GENOMIC DNA]</scope>
</reference>
<protein>
    <submittedName>
        <fullName evidence="2">Uncharacterized protein</fullName>
    </submittedName>
</protein>
<accession>A0A3P7NR46</accession>
<feature type="region of interest" description="Disordered" evidence="1">
    <location>
        <begin position="26"/>
        <end position="61"/>
    </location>
</feature>
<evidence type="ECO:0000256" key="1">
    <source>
        <dbReference type="SAM" id="MobiDB-lite"/>
    </source>
</evidence>
<organism evidence="2 3">
    <name type="scientific">Dibothriocephalus latus</name>
    <name type="common">Fish tapeworm</name>
    <name type="synonym">Diphyllobothrium latum</name>
    <dbReference type="NCBI Taxonomy" id="60516"/>
    <lineage>
        <taxon>Eukaryota</taxon>
        <taxon>Metazoa</taxon>
        <taxon>Spiralia</taxon>
        <taxon>Lophotrochozoa</taxon>
        <taxon>Platyhelminthes</taxon>
        <taxon>Cestoda</taxon>
        <taxon>Eucestoda</taxon>
        <taxon>Diphyllobothriidea</taxon>
        <taxon>Diphyllobothriidae</taxon>
        <taxon>Dibothriocephalus</taxon>
    </lineage>
</organism>
<dbReference type="Proteomes" id="UP000281553">
    <property type="component" value="Unassembled WGS sequence"/>
</dbReference>
<sequence length="85" mass="9697">MTPAERKRKKIFSQLGMIEELDPDTMKVKKVHDASSRTIPEKSEEPAQEHPNKSQDNAVERMSHGILGLVILPTRELALQVDRHK</sequence>
<name>A0A3P7NR46_DIBLA</name>
<dbReference type="OrthoDB" id="6285488at2759"/>
<proteinExistence type="predicted"/>
<evidence type="ECO:0000313" key="2">
    <source>
        <dbReference type="EMBL" id="VDN43280.1"/>
    </source>
</evidence>
<gene>
    <name evidence="2" type="ORF">DILT_LOCUS19048</name>
</gene>
<dbReference type="AlphaFoldDB" id="A0A3P7NR46"/>
<keyword evidence="3" id="KW-1185">Reference proteome</keyword>
<evidence type="ECO:0000313" key="3">
    <source>
        <dbReference type="Proteomes" id="UP000281553"/>
    </source>
</evidence>
<dbReference type="EMBL" id="UYRU01107322">
    <property type="protein sequence ID" value="VDN43280.1"/>
    <property type="molecule type" value="Genomic_DNA"/>
</dbReference>